<dbReference type="PANTHER" id="PTHR14189">
    <property type="entry name" value="PROTEIN PHOSPHATASE METHYLESTERASE-1 RELATED"/>
    <property type="match status" value="1"/>
</dbReference>
<dbReference type="InterPro" id="IPR016812">
    <property type="entry name" value="PPase_methylesterase_euk"/>
</dbReference>
<dbReference type="EMBL" id="BAABUJ010000046">
    <property type="protein sequence ID" value="GAA5805490.1"/>
    <property type="molecule type" value="Genomic_DNA"/>
</dbReference>
<dbReference type="PANTHER" id="PTHR14189:SF0">
    <property type="entry name" value="PROTEIN PHOSPHATASE METHYLESTERASE 1"/>
    <property type="match status" value="1"/>
</dbReference>
<evidence type="ECO:0000313" key="9">
    <source>
        <dbReference type="EMBL" id="GAA5805490.1"/>
    </source>
</evidence>
<comment type="function">
    <text evidence="6">Demethylates proteins that have been reversibly carboxymethylated.</text>
</comment>
<evidence type="ECO:0000256" key="7">
    <source>
        <dbReference type="SAM" id="MobiDB-lite"/>
    </source>
</evidence>
<sequence>MSSLEKELFKKQMLPPLGTLAEDEQQSSASFSEKKTGAATERKKSDKLKPYSWKDYFDESLDISINPRKENGPLFVMHHGAGSSALTFGLTAKHIKELSNGECGVIAVDCRGHGATKTKVSDTDFSLECMSQDFINIIQLCVKPNQDIILVGHSMGGSVAVNVAHKRLLKNVIGVTVIDVVEGSAIDALSSMTKILSSRPVEFNSYGQAILWSVQSDTVNNIESAKLSIPALLEPQGDDKGEKLKWITDLTKTQPFWTEWFQGLSDKFLNSGTAKLLILAGTDRLDKPLIIGQMQGSI</sequence>
<keyword evidence="10" id="KW-1185">Reference proteome</keyword>
<comment type="catalytic activity">
    <reaction evidence="5">
        <text>[phosphatase 2A protein]-C-terminal L-leucine methyl ester + H2O = [phosphatase 2A protein]-C-terminal L-leucine + methanol + H(+)</text>
        <dbReference type="Rhea" id="RHEA:48548"/>
        <dbReference type="Rhea" id="RHEA-COMP:12134"/>
        <dbReference type="Rhea" id="RHEA-COMP:12135"/>
        <dbReference type="ChEBI" id="CHEBI:15377"/>
        <dbReference type="ChEBI" id="CHEBI:15378"/>
        <dbReference type="ChEBI" id="CHEBI:17790"/>
        <dbReference type="ChEBI" id="CHEBI:90516"/>
        <dbReference type="ChEBI" id="CHEBI:90517"/>
        <dbReference type="EC" id="3.1.1.89"/>
    </reaction>
</comment>
<protein>
    <recommendedName>
        <fullName evidence="2 6">Protein phosphatase methylesterase 1</fullName>
        <shortName evidence="6">PME-1</shortName>
        <ecNumber evidence="6">3.1.1.-</ecNumber>
    </recommendedName>
</protein>
<dbReference type="InterPro" id="IPR029058">
    <property type="entry name" value="AB_hydrolase_fold"/>
</dbReference>
<name>A0ABP9YFQ3_9FUNG</name>
<dbReference type="EC" id="3.1.1.-" evidence="6"/>
<evidence type="ECO:0000256" key="3">
    <source>
        <dbReference type="ARBA" id="ARBA00022487"/>
    </source>
</evidence>
<evidence type="ECO:0000313" key="10">
    <source>
        <dbReference type="Proteomes" id="UP001476247"/>
    </source>
</evidence>
<dbReference type="SUPFAM" id="SSF53474">
    <property type="entry name" value="alpha/beta-Hydrolases"/>
    <property type="match status" value="1"/>
</dbReference>
<evidence type="ECO:0000256" key="1">
    <source>
        <dbReference type="ARBA" id="ARBA00008645"/>
    </source>
</evidence>
<dbReference type="InterPro" id="IPR000073">
    <property type="entry name" value="AB_hydrolase_1"/>
</dbReference>
<dbReference type="PIRSF" id="PIRSF022950">
    <property type="entry name" value="PPase_methylesterase_euk"/>
    <property type="match status" value="1"/>
</dbReference>
<keyword evidence="3 6" id="KW-0719">Serine esterase</keyword>
<feature type="region of interest" description="Disordered" evidence="7">
    <location>
        <begin position="15"/>
        <end position="44"/>
    </location>
</feature>
<reference evidence="9 10" key="1">
    <citation type="submission" date="2024-04" db="EMBL/GenBank/DDBJ databases">
        <title>genome sequences of Mucor flavus KT1a and Helicostylum pulchrum KT1b strains isolation_sourced from the surface of a dry-aged beef.</title>
        <authorList>
            <person name="Toyotome T."/>
            <person name="Hosono M."/>
            <person name="Torimaru M."/>
            <person name="Fukuda K."/>
            <person name="Mikami N."/>
        </authorList>
    </citation>
    <scope>NUCLEOTIDE SEQUENCE [LARGE SCALE GENOMIC DNA]</scope>
    <source>
        <strain evidence="9 10">KT1b</strain>
    </source>
</reference>
<gene>
    <name evidence="9" type="ORF">HPULCUR_011006</name>
</gene>
<feature type="compositionally biased region" description="Basic and acidic residues" evidence="7">
    <location>
        <begin position="32"/>
        <end position="44"/>
    </location>
</feature>
<dbReference type="Proteomes" id="UP001476247">
    <property type="component" value="Unassembled WGS sequence"/>
</dbReference>
<evidence type="ECO:0000256" key="4">
    <source>
        <dbReference type="ARBA" id="ARBA00022801"/>
    </source>
</evidence>
<feature type="domain" description="AB hydrolase-1" evidence="8">
    <location>
        <begin position="75"/>
        <end position="289"/>
    </location>
</feature>
<dbReference type="Pfam" id="PF12697">
    <property type="entry name" value="Abhydrolase_6"/>
    <property type="match status" value="1"/>
</dbReference>
<dbReference type="Gene3D" id="3.40.50.1820">
    <property type="entry name" value="alpha/beta hydrolase"/>
    <property type="match status" value="1"/>
</dbReference>
<accession>A0ABP9YFQ3</accession>
<comment type="similarity">
    <text evidence="1 6">Belongs to the AB hydrolase superfamily.</text>
</comment>
<comment type="caution">
    <text evidence="9">The sequence shown here is derived from an EMBL/GenBank/DDBJ whole genome shotgun (WGS) entry which is preliminary data.</text>
</comment>
<evidence type="ECO:0000256" key="2">
    <source>
        <dbReference type="ARBA" id="ARBA00020672"/>
    </source>
</evidence>
<evidence type="ECO:0000259" key="8">
    <source>
        <dbReference type="Pfam" id="PF12697"/>
    </source>
</evidence>
<organism evidence="9 10">
    <name type="scientific">Helicostylum pulchrum</name>
    <dbReference type="NCBI Taxonomy" id="562976"/>
    <lineage>
        <taxon>Eukaryota</taxon>
        <taxon>Fungi</taxon>
        <taxon>Fungi incertae sedis</taxon>
        <taxon>Mucoromycota</taxon>
        <taxon>Mucoromycotina</taxon>
        <taxon>Mucoromycetes</taxon>
        <taxon>Mucorales</taxon>
        <taxon>Mucorineae</taxon>
        <taxon>Mucoraceae</taxon>
        <taxon>Helicostylum</taxon>
    </lineage>
</organism>
<evidence type="ECO:0000256" key="5">
    <source>
        <dbReference type="ARBA" id="ARBA00049203"/>
    </source>
</evidence>
<evidence type="ECO:0000256" key="6">
    <source>
        <dbReference type="PIRNR" id="PIRNR022950"/>
    </source>
</evidence>
<keyword evidence="4 6" id="KW-0378">Hydrolase</keyword>
<proteinExistence type="inferred from homology"/>